<keyword evidence="3" id="KW-1185">Reference proteome</keyword>
<reference evidence="2 3" key="1">
    <citation type="journal article" date="2019" name="Int. J. Syst. Evol. Microbiol.">
        <title>The Global Catalogue of Microorganisms (GCM) 10K type strain sequencing project: providing services to taxonomists for standard genome sequencing and annotation.</title>
        <authorList>
            <consortium name="The Broad Institute Genomics Platform"/>
            <consortium name="The Broad Institute Genome Sequencing Center for Infectious Disease"/>
            <person name="Wu L."/>
            <person name="Ma J."/>
        </authorList>
    </citation>
    <scope>NUCLEOTIDE SEQUENCE [LARGE SCALE GENOMIC DNA]</scope>
    <source>
        <strain evidence="2 3">JCM 14917</strain>
    </source>
</reference>
<proteinExistence type="predicted"/>
<accession>A0ABN3AQ83</accession>
<protein>
    <submittedName>
        <fullName evidence="2">Uncharacterized protein</fullName>
    </submittedName>
</protein>
<evidence type="ECO:0000313" key="2">
    <source>
        <dbReference type="EMBL" id="GAA2173367.1"/>
    </source>
</evidence>
<dbReference type="Proteomes" id="UP001500974">
    <property type="component" value="Unassembled WGS sequence"/>
</dbReference>
<organism evidence="2 3">
    <name type="scientific">Arthrobacter parietis</name>
    <dbReference type="NCBI Taxonomy" id="271434"/>
    <lineage>
        <taxon>Bacteria</taxon>
        <taxon>Bacillati</taxon>
        <taxon>Actinomycetota</taxon>
        <taxon>Actinomycetes</taxon>
        <taxon>Micrococcales</taxon>
        <taxon>Micrococcaceae</taxon>
        <taxon>Arthrobacter</taxon>
    </lineage>
</organism>
<dbReference type="RefSeq" id="WP_277358667.1">
    <property type="nucleotide sequence ID" value="NZ_BAAAON010000001.1"/>
</dbReference>
<feature type="compositionally biased region" description="Basic and acidic residues" evidence="1">
    <location>
        <begin position="23"/>
        <end position="41"/>
    </location>
</feature>
<feature type="region of interest" description="Disordered" evidence="1">
    <location>
        <begin position="1"/>
        <end position="86"/>
    </location>
</feature>
<gene>
    <name evidence="2" type="ORF">GCM10009784_07370</name>
</gene>
<dbReference type="EMBL" id="BAAAON010000001">
    <property type="protein sequence ID" value="GAA2173367.1"/>
    <property type="molecule type" value="Genomic_DNA"/>
</dbReference>
<comment type="caution">
    <text evidence="2">The sequence shown here is derived from an EMBL/GenBank/DDBJ whole genome shotgun (WGS) entry which is preliminary data.</text>
</comment>
<name>A0ABN3AQ83_9MICC</name>
<evidence type="ECO:0000313" key="3">
    <source>
        <dbReference type="Proteomes" id="UP001500974"/>
    </source>
</evidence>
<sequence>MDSEVDDHQNPVQDGLQNAHSPISRDPERTDDERAEDRAADTAEDEAEREAEGTAEGVNEAPGPAEDEDTEGDDDRKLTTDTSPSD</sequence>
<evidence type="ECO:0000256" key="1">
    <source>
        <dbReference type="SAM" id="MobiDB-lite"/>
    </source>
</evidence>
<feature type="compositionally biased region" description="Polar residues" evidence="1">
    <location>
        <begin position="10"/>
        <end position="21"/>
    </location>
</feature>